<keyword evidence="12" id="KW-1133">Transmembrane helix</keyword>
<evidence type="ECO:0000256" key="12">
    <source>
        <dbReference type="PROSITE-ProRule" id="PRU00244"/>
    </source>
</evidence>
<dbReference type="SMART" id="SM00388">
    <property type="entry name" value="HisKA"/>
    <property type="match status" value="1"/>
</dbReference>
<feature type="transmembrane region" description="Helical" evidence="12">
    <location>
        <begin position="216"/>
        <end position="237"/>
    </location>
</feature>
<dbReference type="PANTHER" id="PTHR45339">
    <property type="entry name" value="HYBRID SIGNAL TRANSDUCTION HISTIDINE KINASE J"/>
    <property type="match status" value="1"/>
</dbReference>
<feature type="modified residue" description="4-aspartylphosphate" evidence="11">
    <location>
        <position position="725"/>
    </location>
</feature>
<feature type="domain" description="PAC" evidence="15">
    <location>
        <begin position="330"/>
        <end position="382"/>
    </location>
</feature>
<keyword evidence="12" id="KW-0812">Transmembrane</keyword>
<keyword evidence="3 11" id="KW-0597">Phosphoprotein</keyword>
<feature type="transmembrane region" description="Helical" evidence="12">
    <location>
        <begin position="170"/>
        <end position="190"/>
    </location>
</feature>
<dbReference type="AlphaFoldDB" id="A0A150WKK4"/>
<evidence type="ECO:0000259" key="15">
    <source>
        <dbReference type="PROSITE" id="PS50113"/>
    </source>
</evidence>
<dbReference type="FunFam" id="1.10.287.130:FF:000002">
    <property type="entry name" value="Two-component osmosensing histidine kinase"/>
    <property type="match status" value="1"/>
</dbReference>
<evidence type="ECO:0000256" key="7">
    <source>
        <dbReference type="ARBA" id="ARBA00022840"/>
    </source>
</evidence>
<proteinExistence type="predicted"/>
<dbReference type="PROSITE" id="PS50113">
    <property type="entry name" value="PAC"/>
    <property type="match status" value="1"/>
</dbReference>
<dbReference type="Proteomes" id="UP000075391">
    <property type="component" value="Unassembled WGS sequence"/>
</dbReference>
<dbReference type="CDD" id="cd00082">
    <property type="entry name" value="HisKA"/>
    <property type="match status" value="1"/>
</dbReference>
<dbReference type="InterPro" id="IPR004358">
    <property type="entry name" value="Sig_transdc_His_kin-like_C"/>
</dbReference>
<accession>A0A150WKK4</accession>
<dbReference type="GO" id="GO:0000155">
    <property type="term" value="F:phosphorelay sensor kinase activity"/>
    <property type="evidence" value="ECO:0007669"/>
    <property type="project" value="InterPro"/>
</dbReference>
<dbReference type="CDD" id="cd16922">
    <property type="entry name" value="HATPase_EvgS-ArcB-TorS-like"/>
    <property type="match status" value="1"/>
</dbReference>
<dbReference type="InterPro" id="IPR036097">
    <property type="entry name" value="HisK_dim/P_sf"/>
</dbReference>
<dbReference type="InterPro" id="IPR003661">
    <property type="entry name" value="HisK_dim/P_dom"/>
</dbReference>
<sequence length="793" mass="87716">MQTVWSPGLIALSIVVATMASYVALDIILRIQQTLGRSSLYWLSIGAIVMGIGIWSMHFIGMLALKMPGMEMAYDVWLSILSIVVAISASGLAFFIISRKKVPLYSIILGGLIMAVAIAGMHYIGMASMRMPARIIWDYTLVALSVVIAAIASFAALGVSLKFRTSKSPFTLHVFASLLMGAAVSGMHYVGMEAATFEHLHDYPSFAGAVLGTNTLAYVVGGLTCMILIIALTGSIFDRILVRREQEADEVIRTREAQLREAQAIAHVGSWDWNTIDNSVSLSDEMYSILSMEKIGSTVNIHDIFRLVSPEDRHRVEVAFKECLIHKSYLDIDYKILPAKTISRFVQSRGRVLLDNDGNVVRMLGTTQDITDRKAIEEKLIQAQVELERRVEDRTAELNKSFEREKKAKEVAQAATQAKMQFLANMSHEIRTPMNAILGFADLLSTESLNAEQKEHLSRIQANGSQLLRLIDDILDLSKFEAGKVPIEKSAFSFTELIDEVVSSLRLLAEQKKIQIHVIKQSSLPKKICSDQLRLRQILVNLIGNSIKFSEKGIITLRLRAEHIYDKNVLYVEVEDTGVGISADGQKKLFQPFSQADSSIARKFGGTGLGLILSRHIAKSLGGDLILEKSELGKGSTFLLSITSEDEDHLQGIKEAEKKNAATPDPAIVVDGHEKSILLAEDMPDNELLIRHFLKNSHFRVESAVNGYEVIDKAFQDNFDVILMDVQMPGLDGLEATRRLRAQGYKKPIIALTAHALPEEIDNSIAAGCDAHLTKPVNRAALLHKINDVLNHH</sequence>
<evidence type="ECO:0000259" key="16">
    <source>
        <dbReference type="PROSITE" id="PS50924"/>
    </source>
</evidence>
<evidence type="ECO:0000256" key="8">
    <source>
        <dbReference type="ARBA" id="ARBA00023012"/>
    </source>
</evidence>
<evidence type="ECO:0000313" key="17">
    <source>
        <dbReference type="EMBL" id="KYG64511.1"/>
    </source>
</evidence>
<feature type="transmembrane region" description="Helical" evidence="12">
    <location>
        <begin position="76"/>
        <end position="97"/>
    </location>
</feature>
<dbReference type="CDD" id="cd17546">
    <property type="entry name" value="REC_hyHK_CKI1_RcsC-like"/>
    <property type="match status" value="1"/>
</dbReference>
<comment type="subunit">
    <text evidence="9">At low DSF concentrations, interacts with RpfF.</text>
</comment>
<evidence type="ECO:0000256" key="1">
    <source>
        <dbReference type="ARBA" id="ARBA00000085"/>
    </source>
</evidence>
<dbReference type="InterPro" id="IPR011006">
    <property type="entry name" value="CheY-like_superfamily"/>
</dbReference>
<dbReference type="InterPro" id="IPR001789">
    <property type="entry name" value="Sig_transdc_resp-reg_receiver"/>
</dbReference>
<keyword evidence="8" id="KW-0902">Two-component regulatory system</keyword>
<evidence type="ECO:0000259" key="13">
    <source>
        <dbReference type="PROSITE" id="PS50109"/>
    </source>
</evidence>
<dbReference type="SUPFAM" id="SSF52172">
    <property type="entry name" value="CheY-like"/>
    <property type="match status" value="1"/>
</dbReference>
<evidence type="ECO:0000256" key="9">
    <source>
        <dbReference type="ARBA" id="ARBA00064003"/>
    </source>
</evidence>
<dbReference type="SUPFAM" id="SSF55874">
    <property type="entry name" value="ATPase domain of HSP90 chaperone/DNA topoisomerase II/histidine kinase"/>
    <property type="match status" value="1"/>
</dbReference>
<dbReference type="GO" id="GO:0005524">
    <property type="term" value="F:ATP binding"/>
    <property type="evidence" value="ECO:0007669"/>
    <property type="project" value="UniProtKB-KW"/>
</dbReference>
<evidence type="ECO:0000313" key="18">
    <source>
        <dbReference type="Proteomes" id="UP000075391"/>
    </source>
</evidence>
<evidence type="ECO:0000256" key="5">
    <source>
        <dbReference type="ARBA" id="ARBA00022741"/>
    </source>
</evidence>
<comment type="caution">
    <text evidence="17">The sequence shown here is derived from an EMBL/GenBank/DDBJ whole genome shotgun (WGS) entry which is preliminary data.</text>
</comment>
<keyword evidence="5" id="KW-0547">Nucleotide-binding</keyword>
<dbReference type="PROSITE" id="PS50110">
    <property type="entry name" value="RESPONSE_REGULATORY"/>
    <property type="match status" value="1"/>
</dbReference>
<dbReference type="Pfam" id="PF02518">
    <property type="entry name" value="HATPase_c"/>
    <property type="match status" value="1"/>
</dbReference>
<evidence type="ECO:0000256" key="4">
    <source>
        <dbReference type="ARBA" id="ARBA00022679"/>
    </source>
</evidence>
<dbReference type="PRINTS" id="PR00344">
    <property type="entry name" value="BCTRLSENSOR"/>
</dbReference>
<dbReference type="InterPro" id="IPR003594">
    <property type="entry name" value="HATPase_dom"/>
</dbReference>
<dbReference type="Gene3D" id="2.10.70.100">
    <property type="match status" value="1"/>
</dbReference>
<protein>
    <recommendedName>
        <fullName evidence="10">Sensory/regulatory protein RpfC</fullName>
        <ecNumber evidence="2">2.7.13.3</ecNumber>
    </recommendedName>
</protein>
<evidence type="ECO:0000259" key="14">
    <source>
        <dbReference type="PROSITE" id="PS50110"/>
    </source>
</evidence>
<gene>
    <name evidence="17" type="ORF">AZI85_03595</name>
</gene>
<keyword evidence="4" id="KW-0808">Transferase</keyword>
<evidence type="ECO:0000256" key="6">
    <source>
        <dbReference type="ARBA" id="ARBA00022777"/>
    </source>
</evidence>
<feature type="domain" description="Histidine kinase" evidence="13">
    <location>
        <begin position="425"/>
        <end position="646"/>
    </location>
</feature>
<dbReference type="SUPFAM" id="SSF47384">
    <property type="entry name" value="Homodimeric domain of signal transducing histidine kinase"/>
    <property type="match status" value="1"/>
</dbReference>
<keyword evidence="6" id="KW-0418">Kinase</keyword>
<dbReference type="PROSITE" id="PS50924">
    <property type="entry name" value="MHYT"/>
    <property type="match status" value="1"/>
</dbReference>
<evidence type="ECO:0000256" key="10">
    <source>
        <dbReference type="ARBA" id="ARBA00068150"/>
    </source>
</evidence>
<dbReference type="Pfam" id="PF03707">
    <property type="entry name" value="MHYT"/>
    <property type="match status" value="2"/>
</dbReference>
<dbReference type="Gene3D" id="3.30.450.20">
    <property type="entry name" value="PAS domain"/>
    <property type="match status" value="1"/>
</dbReference>
<dbReference type="InterPro" id="IPR005467">
    <property type="entry name" value="His_kinase_dom"/>
</dbReference>
<feature type="transmembrane region" description="Helical" evidence="12">
    <location>
        <begin position="136"/>
        <end position="158"/>
    </location>
</feature>
<dbReference type="Pfam" id="PF00072">
    <property type="entry name" value="Response_reg"/>
    <property type="match status" value="1"/>
</dbReference>
<dbReference type="InterPro" id="IPR035965">
    <property type="entry name" value="PAS-like_dom_sf"/>
</dbReference>
<reference evidence="17 18" key="1">
    <citation type="submission" date="2016-03" db="EMBL/GenBank/DDBJ databases">
        <authorList>
            <person name="Ploux O."/>
        </authorList>
    </citation>
    <scope>NUCLEOTIDE SEQUENCE [LARGE SCALE GENOMIC DNA]</scope>
    <source>
        <strain evidence="17 18">BER2</strain>
    </source>
</reference>
<dbReference type="InterPro" id="IPR005330">
    <property type="entry name" value="MHYT_dom"/>
</dbReference>
<dbReference type="Gene3D" id="3.40.50.2300">
    <property type="match status" value="1"/>
</dbReference>
<evidence type="ECO:0000256" key="11">
    <source>
        <dbReference type="PROSITE-ProRule" id="PRU00169"/>
    </source>
</evidence>
<dbReference type="InterPro" id="IPR013655">
    <property type="entry name" value="PAS_fold_3"/>
</dbReference>
<dbReference type="Pfam" id="PF00512">
    <property type="entry name" value="HisKA"/>
    <property type="match status" value="1"/>
</dbReference>
<dbReference type="Pfam" id="PF08447">
    <property type="entry name" value="PAS_3"/>
    <property type="match status" value="1"/>
</dbReference>
<feature type="transmembrane region" description="Helical" evidence="12">
    <location>
        <begin position="104"/>
        <end position="124"/>
    </location>
</feature>
<keyword evidence="7" id="KW-0067">ATP-binding</keyword>
<name>A0A150WKK4_BDEBC</name>
<organism evidence="17 18">
    <name type="scientific">Bdellovibrio bacteriovorus</name>
    <dbReference type="NCBI Taxonomy" id="959"/>
    <lineage>
        <taxon>Bacteria</taxon>
        <taxon>Pseudomonadati</taxon>
        <taxon>Bdellovibrionota</taxon>
        <taxon>Bdellovibrionia</taxon>
        <taxon>Bdellovibrionales</taxon>
        <taxon>Pseudobdellovibrionaceae</taxon>
        <taxon>Bdellovibrio</taxon>
    </lineage>
</organism>
<feature type="domain" description="MHYT" evidence="16">
    <location>
        <begin position="5"/>
        <end position="198"/>
    </location>
</feature>
<feature type="transmembrane region" description="Helical" evidence="12">
    <location>
        <begin position="6"/>
        <end position="28"/>
    </location>
</feature>
<dbReference type="EC" id="2.7.13.3" evidence="2"/>
<dbReference type="InterPro" id="IPR036890">
    <property type="entry name" value="HATPase_C_sf"/>
</dbReference>
<dbReference type="RefSeq" id="WP_063243493.1">
    <property type="nucleotide sequence ID" value="NZ_LUKF01000012.1"/>
</dbReference>
<dbReference type="Gene3D" id="1.10.287.130">
    <property type="match status" value="1"/>
</dbReference>
<dbReference type="SMART" id="SM00448">
    <property type="entry name" value="REC"/>
    <property type="match status" value="1"/>
</dbReference>
<dbReference type="FunFam" id="3.30.565.10:FF:000010">
    <property type="entry name" value="Sensor histidine kinase RcsC"/>
    <property type="match status" value="1"/>
</dbReference>
<dbReference type="PANTHER" id="PTHR45339:SF1">
    <property type="entry name" value="HYBRID SIGNAL TRANSDUCTION HISTIDINE KINASE J"/>
    <property type="match status" value="1"/>
</dbReference>
<dbReference type="EMBL" id="LUKF01000012">
    <property type="protein sequence ID" value="KYG64511.1"/>
    <property type="molecule type" value="Genomic_DNA"/>
</dbReference>
<dbReference type="PROSITE" id="PS50109">
    <property type="entry name" value="HIS_KIN"/>
    <property type="match status" value="1"/>
</dbReference>
<dbReference type="InterPro" id="IPR000700">
    <property type="entry name" value="PAS-assoc_C"/>
</dbReference>
<dbReference type="Gene3D" id="3.30.565.10">
    <property type="entry name" value="Histidine kinase-like ATPase, C-terminal domain"/>
    <property type="match status" value="1"/>
</dbReference>
<dbReference type="SUPFAM" id="SSF55785">
    <property type="entry name" value="PYP-like sensor domain (PAS domain)"/>
    <property type="match status" value="1"/>
</dbReference>
<evidence type="ECO:0000256" key="2">
    <source>
        <dbReference type="ARBA" id="ARBA00012438"/>
    </source>
</evidence>
<keyword evidence="12" id="KW-0472">Membrane</keyword>
<feature type="domain" description="Response regulatory" evidence="14">
    <location>
        <begin position="676"/>
        <end position="790"/>
    </location>
</feature>
<dbReference type="SMART" id="SM00387">
    <property type="entry name" value="HATPase_c"/>
    <property type="match status" value="1"/>
</dbReference>
<feature type="transmembrane region" description="Helical" evidence="12">
    <location>
        <begin position="40"/>
        <end position="64"/>
    </location>
</feature>
<evidence type="ECO:0000256" key="3">
    <source>
        <dbReference type="ARBA" id="ARBA00022553"/>
    </source>
</evidence>
<comment type="catalytic activity">
    <reaction evidence="1">
        <text>ATP + protein L-histidine = ADP + protein N-phospho-L-histidine.</text>
        <dbReference type="EC" id="2.7.13.3"/>
    </reaction>
</comment>
<dbReference type="GO" id="GO:0016020">
    <property type="term" value="C:membrane"/>
    <property type="evidence" value="ECO:0007669"/>
    <property type="project" value="UniProtKB-UniRule"/>
</dbReference>